<keyword evidence="1" id="KW-1133">Transmembrane helix</keyword>
<organism evidence="2">
    <name type="scientific">Veillonella ratti</name>
    <dbReference type="NCBI Taxonomy" id="103892"/>
    <lineage>
        <taxon>Bacteria</taxon>
        <taxon>Bacillati</taxon>
        <taxon>Bacillota</taxon>
        <taxon>Negativicutes</taxon>
        <taxon>Veillonellales</taxon>
        <taxon>Veillonellaceae</taxon>
        <taxon>Veillonella</taxon>
    </lineage>
</organism>
<sequence>MKHYINNLNIYYGKNHCKGGFLLIEVLIYSTLLILLLGMAQLAISKTMSENWQFDRVSRLFYYTIKRTQLLSFNGGSGTQGRPLNTIYVSDSSYEVNLYATLWGYQEIFVPNTMKLVNNSRTKQSAYLGKYDGQSDLYSFEIYDYVLRKYRKYIFSQQTPRIRWIEGTF</sequence>
<evidence type="ECO:0000313" key="2">
    <source>
        <dbReference type="EMBL" id="VYU36129.1"/>
    </source>
</evidence>
<evidence type="ECO:0008006" key="3">
    <source>
        <dbReference type="Google" id="ProtNLM"/>
    </source>
</evidence>
<name>A0A6N3E996_9FIRM</name>
<keyword evidence="1" id="KW-0812">Transmembrane</keyword>
<keyword evidence="1" id="KW-0472">Membrane</keyword>
<dbReference type="EMBL" id="CACRUX010000066">
    <property type="protein sequence ID" value="VYU36129.1"/>
    <property type="molecule type" value="Genomic_DNA"/>
</dbReference>
<accession>A0A6N3E996</accession>
<feature type="transmembrane region" description="Helical" evidence="1">
    <location>
        <begin position="21"/>
        <end position="44"/>
    </location>
</feature>
<gene>
    <name evidence="2" type="ORF">VRLFYP33_01836</name>
</gene>
<reference evidence="2" key="1">
    <citation type="submission" date="2019-11" db="EMBL/GenBank/DDBJ databases">
        <authorList>
            <person name="Feng L."/>
        </authorList>
    </citation>
    <scope>NUCLEOTIDE SEQUENCE</scope>
    <source>
        <strain evidence="2">VrattiLFYP33</strain>
    </source>
</reference>
<evidence type="ECO:0000256" key="1">
    <source>
        <dbReference type="SAM" id="Phobius"/>
    </source>
</evidence>
<protein>
    <recommendedName>
        <fullName evidence="3">Prepilin-type N-terminal cleavage/methylation domain-containing protein</fullName>
    </recommendedName>
</protein>
<proteinExistence type="predicted"/>
<dbReference type="AlphaFoldDB" id="A0A6N3E996"/>